<dbReference type="Proteomes" id="UP000010880">
    <property type="component" value="Chromosome"/>
</dbReference>
<feature type="binding site" evidence="9">
    <location>
        <position position="82"/>
    </location>
    <ligand>
        <name>ATP</name>
        <dbReference type="ChEBI" id="CHEBI:30616"/>
    </ligand>
</feature>
<evidence type="ECO:0000256" key="8">
    <source>
        <dbReference type="HAMAP-Rule" id="MF_00505"/>
    </source>
</evidence>
<dbReference type="InterPro" id="IPR003594">
    <property type="entry name" value="HATPase_dom"/>
</dbReference>
<evidence type="ECO:0000256" key="5">
    <source>
        <dbReference type="ARBA" id="ARBA00022840"/>
    </source>
</evidence>
<feature type="binding site" evidence="9">
    <location>
        <position position="36"/>
    </location>
    <ligand>
        <name>ATP</name>
        <dbReference type="ChEBI" id="CHEBI:30616"/>
    </ligand>
</feature>
<accession>L0K8L8</accession>
<evidence type="ECO:0000256" key="6">
    <source>
        <dbReference type="ARBA" id="ARBA00023016"/>
    </source>
</evidence>
<dbReference type="PIRSF" id="PIRSF002583">
    <property type="entry name" value="Hsp90"/>
    <property type="match status" value="1"/>
</dbReference>
<comment type="subcellular location">
    <subcellularLocation>
        <location evidence="1 8">Cytoplasm</location>
    </subcellularLocation>
</comment>
<name>L0K8L8_HALHC</name>
<dbReference type="EMBL" id="CP003359">
    <property type="protein sequence ID" value="AGB41632.1"/>
    <property type="molecule type" value="Genomic_DNA"/>
</dbReference>
<dbReference type="PRINTS" id="PR00775">
    <property type="entry name" value="HEATSHOCK90"/>
</dbReference>
<proteinExistence type="inferred from homology"/>
<feature type="binding site" evidence="9">
    <location>
        <position position="346"/>
    </location>
    <ligand>
        <name>ATP</name>
        <dbReference type="ChEBI" id="CHEBI:30616"/>
    </ligand>
</feature>
<dbReference type="KEGG" id="hhl:Halha_1695"/>
<dbReference type="PATRIC" id="fig|748449.3.peg.1647"/>
<feature type="binding site" evidence="9">
    <location>
        <position position="177"/>
    </location>
    <ligand>
        <name>ATP</name>
        <dbReference type="ChEBI" id="CHEBI:30616"/>
    </ligand>
</feature>
<feature type="binding site" evidence="9">
    <location>
        <position position="40"/>
    </location>
    <ligand>
        <name>ATP</name>
        <dbReference type="ChEBI" id="CHEBI:30616"/>
    </ligand>
</feature>
<dbReference type="InterPro" id="IPR036890">
    <property type="entry name" value="HATPase_C_sf"/>
</dbReference>
<dbReference type="HOGENOM" id="CLU_006684_3_0_9"/>
<organism evidence="11 12">
    <name type="scientific">Halobacteroides halobius (strain ATCC 35273 / DSM 5150 / MD-1)</name>
    <dbReference type="NCBI Taxonomy" id="748449"/>
    <lineage>
        <taxon>Bacteria</taxon>
        <taxon>Bacillati</taxon>
        <taxon>Bacillota</taxon>
        <taxon>Clostridia</taxon>
        <taxon>Halanaerobiales</taxon>
        <taxon>Halobacteroidaceae</taxon>
        <taxon>Halobacteroides</taxon>
    </lineage>
</organism>
<dbReference type="STRING" id="748449.Halha_1695"/>
<evidence type="ECO:0000313" key="11">
    <source>
        <dbReference type="EMBL" id="AGB41632.1"/>
    </source>
</evidence>
<evidence type="ECO:0000256" key="7">
    <source>
        <dbReference type="ARBA" id="ARBA00023186"/>
    </source>
</evidence>
<feature type="binding site" evidence="9">
    <location>
        <position position="87"/>
    </location>
    <ligand>
        <name>ATP</name>
        <dbReference type="ChEBI" id="CHEBI:30616"/>
    </ligand>
</feature>
<feature type="domain" description="Histidine kinase/HSP90-like ATPase" evidence="10">
    <location>
        <begin position="29"/>
        <end position="187"/>
    </location>
</feature>
<evidence type="ECO:0000256" key="3">
    <source>
        <dbReference type="ARBA" id="ARBA00022490"/>
    </source>
</evidence>
<feature type="binding site" evidence="9">
    <location>
        <begin position="127"/>
        <end position="132"/>
    </location>
    <ligand>
        <name>ATP</name>
        <dbReference type="ChEBI" id="CHEBI:30616"/>
    </ligand>
</feature>
<dbReference type="GO" id="GO:0051082">
    <property type="term" value="F:unfolded protein binding"/>
    <property type="evidence" value="ECO:0007669"/>
    <property type="project" value="UniProtKB-UniRule"/>
</dbReference>
<dbReference type="Gene3D" id="1.20.120.790">
    <property type="entry name" value="Heat shock protein 90, C-terminal domain"/>
    <property type="match status" value="1"/>
</dbReference>
<dbReference type="GO" id="GO:0016887">
    <property type="term" value="F:ATP hydrolysis activity"/>
    <property type="evidence" value="ECO:0007669"/>
    <property type="project" value="InterPro"/>
</dbReference>
<feature type="binding site" evidence="9">
    <location>
        <begin position="102"/>
        <end position="103"/>
    </location>
    <ligand>
        <name>ATP</name>
        <dbReference type="ChEBI" id="CHEBI:30616"/>
    </ligand>
</feature>
<keyword evidence="4 8" id="KW-0547">Nucleotide-binding</keyword>
<evidence type="ECO:0000256" key="1">
    <source>
        <dbReference type="ARBA" id="ARBA00004496"/>
    </source>
</evidence>
<protein>
    <recommendedName>
        <fullName evidence="8">Chaperone protein HtpG</fullName>
    </recommendedName>
    <alternativeName>
        <fullName evidence="8">Heat shock protein HtpG</fullName>
    </alternativeName>
    <alternativeName>
        <fullName evidence="8">High temperature protein G</fullName>
    </alternativeName>
</protein>
<dbReference type="CDD" id="cd16927">
    <property type="entry name" value="HATPase_Hsp90-like"/>
    <property type="match status" value="1"/>
</dbReference>
<comment type="caution">
    <text evidence="8">Lacks conserved residue(s) required for the propagation of feature annotation.</text>
</comment>
<evidence type="ECO:0000256" key="4">
    <source>
        <dbReference type="ARBA" id="ARBA00022741"/>
    </source>
</evidence>
<dbReference type="Gene3D" id="3.30.565.10">
    <property type="entry name" value="Histidine kinase-like ATPase, C-terminal domain"/>
    <property type="match status" value="1"/>
</dbReference>
<keyword evidence="6 8" id="KW-0346">Stress response</keyword>
<sequence>MTAKEVEKKEFQTETQKVLDLMINSIYTNQEIFLRELIANASDAIDKVKFQSLTDVDLLEGDSDFEIWLDIDEENNVFTIKDNGIGMTYDEVIESIGTIAQSGSQKFLHQLQQKQAQEDDALDLIGQFGVGFYSAFMVADKVTLSTKAPREDTAIKWESTGDGTYTIEEVAKDKRGTTIKLHLRDEFVGDEAEIDLTKRQTIEQLVKKHSNYVEYPIKMKFYEDDEDGNVTEEIKTLNSMKPLWVKNKGDIKEEEYNEFYQEAFNDWTEPLEVIHNKVEGLVKYAALLFIPQQAPSNIFSEDFDQGLRLYSKNNFVMDNCSKLLPDYLRFVRGLVDSPDFNLNLSRQVLQDDKQLKVISKTLEKRVLKRLKKILTNDRDKYRKFWSEFGQLIKSGANMTFGQKQDKLVELMIFPSSDCDSEMTTLNEYVNRMKEDQDVIYYVTGEDKMAVENMPQMELLQEKGLEVLYFFDEIDEFVINNLREYDDIEFKSVLRGDLDLDDAEDDVAADQDEVEELLTAIEDNLEGKVSDVRLSRRLKSSAVCLVSGDAGLSMSMEKVLEKMNQNMGQAQRILEINPNHELFNKLEQIYNTEGNSEQLAQYSELLYSLASLMEGFTPDDPVALSDQITELMVKAN</sequence>
<evidence type="ECO:0000259" key="10">
    <source>
        <dbReference type="SMART" id="SM00387"/>
    </source>
</evidence>
<comment type="subunit">
    <text evidence="8">Homodimer.</text>
</comment>
<comment type="function">
    <text evidence="8">Molecular chaperone. Has ATPase activity.</text>
</comment>
<dbReference type="NCBIfam" id="NF003555">
    <property type="entry name" value="PRK05218.1"/>
    <property type="match status" value="1"/>
</dbReference>
<dbReference type="Pfam" id="PF13589">
    <property type="entry name" value="HATPase_c_3"/>
    <property type="match status" value="1"/>
</dbReference>
<evidence type="ECO:0000256" key="9">
    <source>
        <dbReference type="PIRSR" id="PIRSR002583-1"/>
    </source>
</evidence>
<keyword evidence="7 8" id="KW-0143">Chaperone</keyword>
<dbReference type="GO" id="GO:0005524">
    <property type="term" value="F:ATP binding"/>
    <property type="evidence" value="ECO:0007669"/>
    <property type="project" value="UniProtKB-UniRule"/>
</dbReference>
<dbReference type="InterPro" id="IPR037196">
    <property type="entry name" value="HSP90_C"/>
</dbReference>
<dbReference type="InterPro" id="IPR020575">
    <property type="entry name" value="Hsp90_N"/>
</dbReference>
<dbReference type="FunFam" id="3.30.565.10:FF:000009">
    <property type="entry name" value="Molecular chaperone HtpG"/>
    <property type="match status" value="1"/>
</dbReference>
<feature type="region of interest" description="C" evidence="8">
    <location>
        <begin position="558"/>
        <end position="635"/>
    </location>
</feature>
<dbReference type="InterPro" id="IPR020568">
    <property type="entry name" value="Ribosomal_Su5_D2-typ_SF"/>
</dbReference>
<dbReference type="SMART" id="SM00387">
    <property type="entry name" value="HATPase_c"/>
    <property type="match status" value="1"/>
</dbReference>
<dbReference type="OrthoDB" id="9802640at2"/>
<keyword evidence="5 8" id="KW-0067">ATP-binding</keyword>
<dbReference type="SUPFAM" id="SSF55874">
    <property type="entry name" value="ATPase domain of HSP90 chaperone/DNA topoisomerase II/histidine kinase"/>
    <property type="match status" value="1"/>
</dbReference>
<dbReference type="RefSeq" id="WP_015327348.1">
    <property type="nucleotide sequence ID" value="NC_019978.1"/>
</dbReference>
<keyword evidence="12" id="KW-1185">Reference proteome</keyword>
<dbReference type="InterPro" id="IPR001404">
    <property type="entry name" value="Hsp90_fam"/>
</dbReference>
<dbReference type="eggNOG" id="COG0326">
    <property type="taxonomic scope" value="Bacteria"/>
</dbReference>
<dbReference type="GO" id="GO:0140662">
    <property type="term" value="F:ATP-dependent protein folding chaperone"/>
    <property type="evidence" value="ECO:0007669"/>
    <property type="project" value="InterPro"/>
</dbReference>
<gene>
    <name evidence="8" type="primary">htpG</name>
    <name evidence="11" type="ordered locus">Halha_1695</name>
</gene>
<dbReference type="Gene3D" id="3.30.230.80">
    <property type="match status" value="1"/>
</dbReference>
<reference evidence="12" key="1">
    <citation type="submission" date="2012-02" db="EMBL/GenBank/DDBJ databases">
        <title>The complete genome of Halobacteroides halobius DSM 5150.</title>
        <authorList>
            <person name="Lucas S."/>
            <person name="Copeland A."/>
            <person name="Lapidus A."/>
            <person name="Glavina del Rio T."/>
            <person name="Dalin E."/>
            <person name="Tice H."/>
            <person name="Bruce D."/>
            <person name="Goodwin L."/>
            <person name="Pitluck S."/>
            <person name="Peters L."/>
            <person name="Mikhailova N."/>
            <person name="Gu W."/>
            <person name="Kyrpides N."/>
            <person name="Mavromatis K."/>
            <person name="Ivanova N."/>
            <person name="Brettin T."/>
            <person name="Detter J.C."/>
            <person name="Han C."/>
            <person name="Larimer F."/>
            <person name="Land M."/>
            <person name="Hauser L."/>
            <person name="Markowitz V."/>
            <person name="Cheng J.-F."/>
            <person name="Hugenholtz P."/>
            <person name="Woyke T."/>
            <person name="Wu D."/>
            <person name="Tindall B."/>
            <person name="Pomrenke H."/>
            <person name="Brambilla E."/>
            <person name="Klenk H.-P."/>
            <person name="Eisen J.A."/>
        </authorList>
    </citation>
    <scope>NUCLEOTIDE SEQUENCE [LARGE SCALE GENOMIC DNA]</scope>
    <source>
        <strain evidence="12">ATCC 35273 / DSM 5150 / MD-1</strain>
    </source>
</reference>
<dbReference type="AlphaFoldDB" id="L0K8L8"/>
<evidence type="ECO:0000256" key="2">
    <source>
        <dbReference type="ARBA" id="ARBA00008239"/>
    </source>
</evidence>
<dbReference type="PANTHER" id="PTHR11528">
    <property type="entry name" value="HEAT SHOCK PROTEIN 90 FAMILY MEMBER"/>
    <property type="match status" value="1"/>
</dbReference>
<evidence type="ECO:0000313" key="12">
    <source>
        <dbReference type="Proteomes" id="UP000010880"/>
    </source>
</evidence>
<dbReference type="Gene3D" id="3.40.50.11260">
    <property type="match status" value="1"/>
</dbReference>
<dbReference type="SUPFAM" id="SSF110942">
    <property type="entry name" value="HSP90 C-terminal domain"/>
    <property type="match status" value="1"/>
</dbReference>
<feature type="region of interest" description="A; substrate-binding" evidence="8">
    <location>
        <begin position="1"/>
        <end position="346"/>
    </location>
</feature>
<dbReference type="SUPFAM" id="SSF54211">
    <property type="entry name" value="Ribosomal protein S5 domain 2-like"/>
    <property type="match status" value="1"/>
</dbReference>
<keyword evidence="3 8" id="KW-0963">Cytoplasm</keyword>
<dbReference type="HAMAP" id="MF_00505">
    <property type="entry name" value="HSP90"/>
    <property type="match status" value="1"/>
</dbReference>
<dbReference type="Pfam" id="PF00183">
    <property type="entry name" value="HSP90"/>
    <property type="match status" value="1"/>
</dbReference>
<dbReference type="GO" id="GO:0005737">
    <property type="term" value="C:cytoplasm"/>
    <property type="evidence" value="ECO:0007669"/>
    <property type="project" value="UniProtKB-SubCell"/>
</dbReference>
<comment type="similarity">
    <text evidence="2 8">Belongs to the heat shock protein 90 family.</text>
</comment>